<organism evidence="3 4">
    <name type="scientific">Molorchus minor</name>
    <dbReference type="NCBI Taxonomy" id="1323400"/>
    <lineage>
        <taxon>Eukaryota</taxon>
        <taxon>Metazoa</taxon>
        <taxon>Ecdysozoa</taxon>
        <taxon>Arthropoda</taxon>
        <taxon>Hexapoda</taxon>
        <taxon>Insecta</taxon>
        <taxon>Pterygota</taxon>
        <taxon>Neoptera</taxon>
        <taxon>Endopterygota</taxon>
        <taxon>Coleoptera</taxon>
        <taxon>Polyphaga</taxon>
        <taxon>Cucujiformia</taxon>
        <taxon>Chrysomeloidea</taxon>
        <taxon>Cerambycidae</taxon>
        <taxon>Lamiinae</taxon>
        <taxon>Monochamini</taxon>
        <taxon>Molorchus</taxon>
    </lineage>
</organism>
<accession>A0ABQ9JEP2</accession>
<evidence type="ECO:0000256" key="1">
    <source>
        <dbReference type="SAM" id="MobiDB-lite"/>
    </source>
</evidence>
<keyword evidence="2" id="KW-0732">Signal</keyword>
<reference evidence="3" key="1">
    <citation type="journal article" date="2023" name="Insect Mol. Biol.">
        <title>Genome sequencing provides insights into the evolution of gene families encoding plant cell wall-degrading enzymes in longhorned beetles.</title>
        <authorList>
            <person name="Shin N.R."/>
            <person name="Okamura Y."/>
            <person name="Kirsch R."/>
            <person name="Pauchet Y."/>
        </authorList>
    </citation>
    <scope>NUCLEOTIDE SEQUENCE</scope>
    <source>
        <strain evidence="3">MMC_N1</strain>
    </source>
</reference>
<feature type="chain" id="PRO_5046970171" evidence="2">
    <location>
        <begin position="31"/>
        <end position="246"/>
    </location>
</feature>
<sequence length="246" mass="28388">MEVCLRSATDSCTALVFTFALLMGLSSTLAAPTKTDSDWLINPCNKQPQLRHGRSAAENQLRIFINHIDSRFIKEIKQLYNTPQNTTLKGNCPKINNMLKPIKMAKTKNMAMQLVYETLLQFAVFIEKLKDTPIKTSGEFNISKRKSIFKGAKENLRLLICEFNDTLSKYNDKHIQPNKPRVPEINLMCLPDFLDLTRAQLIDTDFFKKIKKFLKQSRRSLKKKKPKKNALNKKSVPNNKRRTKKV</sequence>
<dbReference type="EMBL" id="JAPWTJ010000685">
    <property type="protein sequence ID" value="KAJ8976364.1"/>
    <property type="molecule type" value="Genomic_DNA"/>
</dbReference>
<keyword evidence="4" id="KW-1185">Reference proteome</keyword>
<dbReference type="Proteomes" id="UP001162164">
    <property type="component" value="Unassembled WGS sequence"/>
</dbReference>
<proteinExistence type="predicted"/>
<name>A0ABQ9JEP2_9CUCU</name>
<gene>
    <name evidence="3" type="ORF">NQ317_016533</name>
</gene>
<feature type="compositionally biased region" description="Basic residues" evidence="1">
    <location>
        <begin position="218"/>
        <end position="231"/>
    </location>
</feature>
<protein>
    <submittedName>
        <fullName evidence="3">Uncharacterized protein</fullName>
    </submittedName>
</protein>
<comment type="caution">
    <text evidence="3">The sequence shown here is derived from an EMBL/GenBank/DDBJ whole genome shotgun (WGS) entry which is preliminary data.</text>
</comment>
<evidence type="ECO:0000313" key="4">
    <source>
        <dbReference type="Proteomes" id="UP001162164"/>
    </source>
</evidence>
<feature type="signal peptide" evidence="2">
    <location>
        <begin position="1"/>
        <end position="30"/>
    </location>
</feature>
<evidence type="ECO:0000256" key="2">
    <source>
        <dbReference type="SAM" id="SignalP"/>
    </source>
</evidence>
<evidence type="ECO:0000313" key="3">
    <source>
        <dbReference type="EMBL" id="KAJ8976364.1"/>
    </source>
</evidence>
<feature type="region of interest" description="Disordered" evidence="1">
    <location>
        <begin position="218"/>
        <end position="246"/>
    </location>
</feature>